<keyword evidence="5" id="KW-0597">Phosphoprotein</keyword>
<dbReference type="PROSITE" id="PS50109">
    <property type="entry name" value="HIS_KIN"/>
    <property type="match status" value="1"/>
</dbReference>
<evidence type="ECO:0000256" key="11">
    <source>
        <dbReference type="SAM" id="Phobius"/>
    </source>
</evidence>
<comment type="catalytic activity">
    <reaction evidence="1">
        <text>ATP + protein L-histidine = ADP + protein N-phospho-L-histidine.</text>
        <dbReference type="EC" id="2.7.13.3"/>
    </reaction>
</comment>
<dbReference type="InterPro" id="IPR036097">
    <property type="entry name" value="HisK_dim/P_sf"/>
</dbReference>
<dbReference type="InterPro" id="IPR007895">
    <property type="entry name" value="MASE1"/>
</dbReference>
<feature type="transmembrane region" description="Helical" evidence="11">
    <location>
        <begin position="190"/>
        <end position="210"/>
    </location>
</feature>
<dbReference type="PROSITE" id="PS50839">
    <property type="entry name" value="CHASE"/>
    <property type="match status" value="1"/>
</dbReference>
<evidence type="ECO:0000256" key="8">
    <source>
        <dbReference type="ARBA" id="ARBA00022777"/>
    </source>
</evidence>
<dbReference type="InterPro" id="IPR000014">
    <property type="entry name" value="PAS"/>
</dbReference>
<evidence type="ECO:0000256" key="5">
    <source>
        <dbReference type="ARBA" id="ARBA00022553"/>
    </source>
</evidence>
<feature type="transmembrane region" description="Helical" evidence="11">
    <location>
        <begin position="39"/>
        <end position="62"/>
    </location>
</feature>
<dbReference type="InterPro" id="IPR042240">
    <property type="entry name" value="CHASE_sf"/>
</dbReference>
<dbReference type="Proteomes" id="UP001273505">
    <property type="component" value="Unassembled WGS sequence"/>
</dbReference>
<proteinExistence type="predicted"/>
<dbReference type="InterPro" id="IPR000700">
    <property type="entry name" value="PAS-assoc_C"/>
</dbReference>
<dbReference type="PROSITE" id="PS50113">
    <property type="entry name" value="PAC"/>
    <property type="match status" value="1"/>
</dbReference>
<dbReference type="PANTHER" id="PTHR43047:SF72">
    <property type="entry name" value="OSMOSENSING HISTIDINE PROTEIN KINASE SLN1"/>
    <property type="match status" value="1"/>
</dbReference>
<dbReference type="InterPro" id="IPR003594">
    <property type="entry name" value="HATPase_dom"/>
</dbReference>
<evidence type="ECO:0000256" key="3">
    <source>
        <dbReference type="ARBA" id="ARBA00012438"/>
    </source>
</evidence>
<accession>A0ABU4RXI7</accession>
<dbReference type="SMART" id="SM00387">
    <property type="entry name" value="HATPase_c"/>
    <property type="match status" value="1"/>
</dbReference>
<dbReference type="EC" id="2.7.13.3" evidence="3"/>
<feature type="transmembrane region" description="Helical" evidence="11">
    <location>
        <begin position="6"/>
        <end position="27"/>
    </location>
</feature>
<evidence type="ECO:0000259" key="14">
    <source>
        <dbReference type="PROSITE" id="PS50839"/>
    </source>
</evidence>
<dbReference type="Pfam" id="PF03924">
    <property type="entry name" value="CHASE"/>
    <property type="match status" value="1"/>
</dbReference>
<dbReference type="SMART" id="SM01079">
    <property type="entry name" value="CHASE"/>
    <property type="match status" value="1"/>
</dbReference>
<comment type="caution">
    <text evidence="15">The sequence shown here is derived from an EMBL/GenBank/DDBJ whole genome shotgun (WGS) entry which is preliminary data.</text>
</comment>
<keyword evidence="10 11" id="KW-0472">Membrane</keyword>
<keyword evidence="8" id="KW-0418">Kinase</keyword>
<evidence type="ECO:0000259" key="13">
    <source>
        <dbReference type="PROSITE" id="PS50113"/>
    </source>
</evidence>
<reference evidence="15 16" key="1">
    <citation type="submission" date="2023-11" db="EMBL/GenBank/DDBJ databases">
        <title>Gilvimarinus fulvus sp. nov., isolated from the surface of Kelp.</title>
        <authorList>
            <person name="Sun Y.Y."/>
            <person name="Gong Y."/>
            <person name="Du Z.J."/>
        </authorList>
    </citation>
    <scope>NUCLEOTIDE SEQUENCE [LARGE SCALE GENOMIC DNA]</scope>
    <source>
        <strain evidence="15 16">SDUM040013</strain>
    </source>
</reference>
<dbReference type="SUPFAM" id="SSF47384">
    <property type="entry name" value="Homodimeric domain of signal transducing histidine kinase"/>
    <property type="match status" value="1"/>
</dbReference>
<dbReference type="Pfam" id="PF00512">
    <property type="entry name" value="HisKA"/>
    <property type="match status" value="1"/>
</dbReference>
<sequence length="874" mass="94657">MFKFFIQSLSLVVAYWVVGLLALMLAIPPGFATAIFPPIGIAIGAVLLVGVRLLPAVFLGSLALNLTVSFQSNQTLTTEGGLLASGIALGTTLAVSVAHALSRVILKERQAFTREGEIATLLLATGPIACVLSASFCTAALYAAGVVGLGSLGVTWWTWWIGDSIGVMLALPLMYVAFGKPADVWRKRALHVGLPIVIATSLMTLVFVRINTAELDRLEKAFNQLSVPFAANFNSALAGQLGVLRSIDGLLQASQDVTEQDFAVFTQDVLETNPAFYALSWNAYIAHPERAKEERALAARGLPAMIRERSEEGVLVGAGQHSDYIFVKYIEPKVGNEMAQSFNVGSIANRREALVRSANTGEAVMTSPIQLVQDTVQRKALLIFYPVYKKGVSRQQLSATQGFATAVVVMEELINKLISDYGTSPGFTVAVDYVGNQQENLATLDSAKLSQLAPLLRFEQTYPFAGAALKITLEPTDTFITKHKSTLTWTVLAGGFLFCALLGGFLLSLSVRSERIGELVDERTAELSSILNSATDVILTVDANGVIHRHNQSAVTLFSTTDATISGSHIDEWLEAFAREKVTISRFFDEHNNTVFDTTLITQNGERVAVEVGISSVELSQGSYYVVMLHDITERKKTEKLKSEFISTVSHELRTPLTSIVGSLKLVEAGVTGEISAKAKSMITIARNNTERLNALVNDILDVEKLEFDQLKIAISDVPLVSIVKQVVQQVEGFADGFGVTLELSWQEHVTDATCIRADAHRLTQVIVNILSNAIKYSNKGASVIVSVGVEGKHAVIAVRDSGRGMPEYFRKQIFQKFSQADSTDTREKSGTGLGLYIAKSLTEKMQGSISFESELGKGSEFFISLPLAEPNNS</sequence>
<keyword evidence="6" id="KW-0808">Transferase</keyword>
<dbReference type="Gene3D" id="3.30.450.20">
    <property type="entry name" value="PAS domain"/>
    <property type="match status" value="1"/>
</dbReference>
<dbReference type="InterPro" id="IPR003661">
    <property type="entry name" value="HisK_dim/P_dom"/>
</dbReference>
<organism evidence="15 16">
    <name type="scientific">Gilvimarinus gilvus</name>
    <dbReference type="NCBI Taxonomy" id="3058038"/>
    <lineage>
        <taxon>Bacteria</taxon>
        <taxon>Pseudomonadati</taxon>
        <taxon>Pseudomonadota</taxon>
        <taxon>Gammaproteobacteria</taxon>
        <taxon>Cellvibrionales</taxon>
        <taxon>Cellvibrionaceae</taxon>
        <taxon>Gilvimarinus</taxon>
    </lineage>
</organism>
<dbReference type="InterPro" id="IPR005467">
    <property type="entry name" value="His_kinase_dom"/>
</dbReference>
<evidence type="ECO:0000256" key="9">
    <source>
        <dbReference type="ARBA" id="ARBA00022989"/>
    </source>
</evidence>
<feature type="transmembrane region" description="Helical" evidence="11">
    <location>
        <begin position="82"/>
        <end position="106"/>
    </location>
</feature>
<evidence type="ECO:0000313" key="16">
    <source>
        <dbReference type="Proteomes" id="UP001273505"/>
    </source>
</evidence>
<keyword evidence="4" id="KW-1003">Cell membrane</keyword>
<dbReference type="CDD" id="cd00082">
    <property type="entry name" value="HisKA"/>
    <property type="match status" value="1"/>
</dbReference>
<evidence type="ECO:0000259" key="12">
    <source>
        <dbReference type="PROSITE" id="PS50109"/>
    </source>
</evidence>
<evidence type="ECO:0000256" key="4">
    <source>
        <dbReference type="ARBA" id="ARBA00022475"/>
    </source>
</evidence>
<feature type="domain" description="PAC" evidence="13">
    <location>
        <begin position="594"/>
        <end position="644"/>
    </location>
</feature>
<dbReference type="Gene3D" id="3.30.450.350">
    <property type="entry name" value="CHASE domain"/>
    <property type="match status" value="1"/>
</dbReference>
<dbReference type="RefSeq" id="WP_302723871.1">
    <property type="nucleotide sequence ID" value="NZ_JAULRU010000705.1"/>
</dbReference>
<dbReference type="InterPro" id="IPR006189">
    <property type="entry name" value="CHASE_dom"/>
</dbReference>
<dbReference type="InterPro" id="IPR013656">
    <property type="entry name" value="PAS_4"/>
</dbReference>
<dbReference type="InterPro" id="IPR036890">
    <property type="entry name" value="HATPase_C_sf"/>
</dbReference>
<keyword evidence="9 11" id="KW-1133">Transmembrane helix</keyword>
<dbReference type="EMBL" id="JAXAFO010000007">
    <property type="protein sequence ID" value="MDX6848861.1"/>
    <property type="molecule type" value="Genomic_DNA"/>
</dbReference>
<dbReference type="PANTHER" id="PTHR43047">
    <property type="entry name" value="TWO-COMPONENT HISTIDINE PROTEIN KINASE"/>
    <property type="match status" value="1"/>
</dbReference>
<dbReference type="Gene3D" id="3.30.565.10">
    <property type="entry name" value="Histidine kinase-like ATPase, C-terminal domain"/>
    <property type="match status" value="1"/>
</dbReference>
<gene>
    <name evidence="15" type="ORF">SCD92_05780</name>
</gene>
<dbReference type="Gene3D" id="1.10.287.130">
    <property type="match status" value="1"/>
</dbReference>
<keyword evidence="7 11" id="KW-0812">Transmembrane</keyword>
<dbReference type="SUPFAM" id="SSF55785">
    <property type="entry name" value="PYP-like sensor domain (PAS domain)"/>
    <property type="match status" value="1"/>
</dbReference>
<feature type="transmembrane region" description="Helical" evidence="11">
    <location>
        <begin position="118"/>
        <end position="144"/>
    </location>
</feature>
<name>A0ABU4RXI7_9GAMM</name>
<evidence type="ECO:0000256" key="1">
    <source>
        <dbReference type="ARBA" id="ARBA00000085"/>
    </source>
</evidence>
<feature type="domain" description="Histidine kinase" evidence="12">
    <location>
        <begin position="648"/>
        <end position="870"/>
    </location>
</feature>
<feature type="transmembrane region" description="Helical" evidence="11">
    <location>
        <begin position="156"/>
        <end position="178"/>
    </location>
</feature>
<dbReference type="InterPro" id="IPR035965">
    <property type="entry name" value="PAS-like_dom_sf"/>
</dbReference>
<evidence type="ECO:0000313" key="15">
    <source>
        <dbReference type="EMBL" id="MDX6848861.1"/>
    </source>
</evidence>
<dbReference type="SUPFAM" id="SSF55874">
    <property type="entry name" value="ATPase domain of HSP90 chaperone/DNA topoisomerase II/histidine kinase"/>
    <property type="match status" value="1"/>
</dbReference>
<dbReference type="Pfam" id="PF05231">
    <property type="entry name" value="MASE1"/>
    <property type="match status" value="1"/>
</dbReference>
<dbReference type="InterPro" id="IPR004358">
    <property type="entry name" value="Sig_transdc_His_kin-like_C"/>
</dbReference>
<dbReference type="Pfam" id="PF08448">
    <property type="entry name" value="PAS_4"/>
    <property type="match status" value="1"/>
</dbReference>
<comment type="subcellular location">
    <subcellularLocation>
        <location evidence="2">Cell membrane</location>
        <topology evidence="2">Multi-pass membrane protein</topology>
    </subcellularLocation>
</comment>
<evidence type="ECO:0000256" key="2">
    <source>
        <dbReference type="ARBA" id="ARBA00004651"/>
    </source>
</evidence>
<dbReference type="NCBIfam" id="TIGR00229">
    <property type="entry name" value="sensory_box"/>
    <property type="match status" value="1"/>
</dbReference>
<feature type="domain" description="CHASE" evidence="14">
    <location>
        <begin position="253"/>
        <end position="417"/>
    </location>
</feature>
<dbReference type="PRINTS" id="PR00344">
    <property type="entry name" value="BCTRLSENSOR"/>
</dbReference>
<evidence type="ECO:0000256" key="10">
    <source>
        <dbReference type="ARBA" id="ARBA00023136"/>
    </source>
</evidence>
<keyword evidence="16" id="KW-1185">Reference proteome</keyword>
<protein>
    <recommendedName>
        <fullName evidence="3">histidine kinase</fullName>
        <ecNumber evidence="3">2.7.13.3</ecNumber>
    </recommendedName>
</protein>
<evidence type="ECO:0000256" key="7">
    <source>
        <dbReference type="ARBA" id="ARBA00022692"/>
    </source>
</evidence>
<evidence type="ECO:0000256" key="6">
    <source>
        <dbReference type="ARBA" id="ARBA00022679"/>
    </source>
</evidence>
<dbReference type="SMART" id="SM00388">
    <property type="entry name" value="HisKA"/>
    <property type="match status" value="1"/>
</dbReference>
<dbReference type="Pfam" id="PF02518">
    <property type="entry name" value="HATPase_c"/>
    <property type="match status" value="1"/>
</dbReference>